<name>A0ABY5ZI57_9ACTN</name>
<evidence type="ECO:0000259" key="1">
    <source>
        <dbReference type="Pfam" id="PF01370"/>
    </source>
</evidence>
<keyword evidence="3" id="KW-1185">Reference proteome</keyword>
<dbReference type="EMBL" id="CP073721">
    <property type="protein sequence ID" value="UWZ40603.1"/>
    <property type="molecule type" value="Genomic_DNA"/>
</dbReference>
<feature type="domain" description="NAD-dependent epimerase/dehydratase" evidence="1">
    <location>
        <begin position="7"/>
        <end position="231"/>
    </location>
</feature>
<sequence length="307" mass="32272">MHGARVAIFGGTGFVGRRICADLADAGADVVAIGRTTPDETFGYRFCRADLGADPAEKLDALLARERPDVVVNATGSIWGLTDAQMEDACAVPSRRLVAALERAPRRTRLVHLGSVLEYGPIPRGGRTHPDLPARPDTAYGKAKLAATRAVLASVQAGRVDAVILRLANVVGPGTPDISLLGRVAGRLADAGEEPAVVALSALLAHRDYVDVRDVAAAVVAALRAPVSGRIADIGRGEAVSVRELVRLLIEVSRVPARLVETASPGAAEDWIRVDPEPALSLLGWRPRYSLADAVGALWAQYAPLST</sequence>
<dbReference type="Gene3D" id="3.40.50.720">
    <property type="entry name" value="NAD(P)-binding Rossmann-like Domain"/>
    <property type="match status" value="1"/>
</dbReference>
<dbReference type="InterPro" id="IPR050177">
    <property type="entry name" value="Lipid_A_modif_metabolic_enz"/>
</dbReference>
<reference evidence="2" key="1">
    <citation type="submission" date="2021-04" db="EMBL/GenBank/DDBJ databases">
        <title>Biosynthetic gene clusters of Dactylosporangioum roseum.</title>
        <authorList>
            <person name="Hartkoorn R.C."/>
            <person name="Beaudoing E."/>
            <person name="Hot D."/>
            <person name="Moureu S."/>
        </authorList>
    </citation>
    <scope>NUCLEOTIDE SEQUENCE</scope>
    <source>
        <strain evidence="2">NRRL B-16295</strain>
    </source>
</reference>
<dbReference type="InterPro" id="IPR001509">
    <property type="entry name" value="Epimerase_deHydtase"/>
</dbReference>
<dbReference type="InterPro" id="IPR036291">
    <property type="entry name" value="NAD(P)-bd_dom_sf"/>
</dbReference>
<gene>
    <name evidence="2" type="ORF">Drose_26775</name>
</gene>
<dbReference type="PANTHER" id="PTHR43245:SF13">
    <property type="entry name" value="UDP-D-APIOSE_UDP-D-XYLOSE SYNTHASE 2"/>
    <property type="match status" value="1"/>
</dbReference>
<dbReference type="PANTHER" id="PTHR43245">
    <property type="entry name" value="BIFUNCTIONAL POLYMYXIN RESISTANCE PROTEIN ARNA"/>
    <property type="match status" value="1"/>
</dbReference>
<organism evidence="2 3">
    <name type="scientific">Dactylosporangium roseum</name>
    <dbReference type="NCBI Taxonomy" id="47989"/>
    <lineage>
        <taxon>Bacteria</taxon>
        <taxon>Bacillati</taxon>
        <taxon>Actinomycetota</taxon>
        <taxon>Actinomycetes</taxon>
        <taxon>Micromonosporales</taxon>
        <taxon>Micromonosporaceae</taxon>
        <taxon>Dactylosporangium</taxon>
    </lineage>
</organism>
<accession>A0ABY5ZI57</accession>
<dbReference type="Pfam" id="PF01370">
    <property type="entry name" value="Epimerase"/>
    <property type="match status" value="1"/>
</dbReference>
<dbReference type="Proteomes" id="UP001058271">
    <property type="component" value="Chromosome"/>
</dbReference>
<evidence type="ECO:0000313" key="3">
    <source>
        <dbReference type="Proteomes" id="UP001058271"/>
    </source>
</evidence>
<evidence type="ECO:0000313" key="2">
    <source>
        <dbReference type="EMBL" id="UWZ40603.1"/>
    </source>
</evidence>
<protein>
    <submittedName>
        <fullName evidence="2">NAD(P)-dependent oxidoreductase</fullName>
    </submittedName>
</protein>
<proteinExistence type="predicted"/>
<dbReference type="SUPFAM" id="SSF51735">
    <property type="entry name" value="NAD(P)-binding Rossmann-fold domains"/>
    <property type="match status" value="1"/>
</dbReference>